<protein>
    <submittedName>
        <fullName evidence="2">Uncharacterized protein</fullName>
    </submittedName>
</protein>
<sequence>GVSIGGLLLGGEPPPQAAQLLPEPRVVPGHLRVPGLGAVELHDEPLVGRPQLRGARRQLVQLPPPPHPRPPRRLAVRRQPPRLPRLAHGVGDVAQAAVARRRAAAIVASPAAAADQPPVDEVHVDVVRVRRQVGRREADETGRLVRQRGELLLHGRRRRELADHSAPAAATEVAMYTEGH</sequence>
<evidence type="ECO:0000313" key="3">
    <source>
        <dbReference type="Proteomes" id="UP000015106"/>
    </source>
</evidence>
<dbReference type="EnsemblPlants" id="TuG1812G0700004273.01.T01">
    <property type="protein sequence ID" value="TuG1812G0700004273.01.T01.cds276500"/>
    <property type="gene ID" value="TuG1812G0700004273.01"/>
</dbReference>
<proteinExistence type="predicted"/>
<dbReference type="AlphaFoldDB" id="A0A8R7R821"/>
<feature type="region of interest" description="Disordered" evidence="1">
    <location>
        <begin position="1"/>
        <end position="20"/>
    </location>
</feature>
<name>A0A8R7R821_TRIUA</name>
<reference evidence="2" key="2">
    <citation type="submission" date="2018-03" db="EMBL/GenBank/DDBJ databases">
        <title>The Triticum urartu genome reveals the dynamic nature of wheat genome evolution.</title>
        <authorList>
            <person name="Ling H."/>
            <person name="Ma B."/>
            <person name="Shi X."/>
            <person name="Liu H."/>
            <person name="Dong L."/>
            <person name="Sun H."/>
            <person name="Cao Y."/>
            <person name="Gao Q."/>
            <person name="Zheng S."/>
            <person name="Li Y."/>
            <person name="Yu Y."/>
            <person name="Du H."/>
            <person name="Qi M."/>
            <person name="Li Y."/>
            <person name="Yu H."/>
            <person name="Cui Y."/>
            <person name="Wang N."/>
            <person name="Chen C."/>
            <person name="Wu H."/>
            <person name="Zhao Y."/>
            <person name="Zhang J."/>
            <person name="Li Y."/>
            <person name="Zhou W."/>
            <person name="Zhang B."/>
            <person name="Hu W."/>
            <person name="Eijk M."/>
            <person name="Tang J."/>
            <person name="Witsenboer H."/>
            <person name="Zhao S."/>
            <person name="Li Z."/>
            <person name="Zhang A."/>
            <person name="Wang D."/>
            <person name="Liang C."/>
        </authorList>
    </citation>
    <scope>NUCLEOTIDE SEQUENCE [LARGE SCALE GENOMIC DNA]</scope>
    <source>
        <strain evidence="2">cv. G1812</strain>
    </source>
</reference>
<keyword evidence="3" id="KW-1185">Reference proteome</keyword>
<reference evidence="2" key="3">
    <citation type="submission" date="2022-06" db="UniProtKB">
        <authorList>
            <consortium name="EnsemblPlants"/>
        </authorList>
    </citation>
    <scope>IDENTIFICATION</scope>
</reference>
<organism evidence="2 3">
    <name type="scientific">Triticum urartu</name>
    <name type="common">Red wild einkorn</name>
    <name type="synonym">Crithodium urartu</name>
    <dbReference type="NCBI Taxonomy" id="4572"/>
    <lineage>
        <taxon>Eukaryota</taxon>
        <taxon>Viridiplantae</taxon>
        <taxon>Streptophyta</taxon>
        <taxon>Embryophyta</taxon>
        <taxon>Tracheophyta</taxon>
        <taxon>Spermatophyta</taxon>
        <taxon>Magnoliopsida</taxon>
        <taxon>Liliopsida</taxon>
        <taxon>Poales</taxon>
        <taxon>Poaceae</taxon>
        <taxon>BOP clade</taxon>
        <taxon>Pooideae</taxon>
        <taxon>Triticodae</taxon>
        <taxon>Triticeae</taxon>
        <taxon>Triticinae</taxon>
        <taxon>Triticum</taxon>
    </lineage>
</organism>
<evidence type="ECO:0000256" key="1">
    <source>
        <dbReference type="SAM" id="MobiDB-lite"/>
    </source>
</evidence>
<dbReference type="Gramene" id="TuG1812G0700004273.01.T01">
    <property type="protein sequence ID" value="TuG1812G0700004273.01.T01.cds276500"/>
    <property type="gene ID" value="TuG1812G0700004273.01"/>
</dbReference>
<dbReference type="Proteomes" id="UP000015106">
    <property type="component" value="Chromosome 7"/>
</dbReference>
<reference evidence="3" key="1">
    <citation type="journal article" date="2013" name="Nature">
        <title>Draft genome of the wheat A-genome progenitor Triticum urartu.</title>
        <authorList>
            <person name="Ling H.Q."/>
            <person name="Zhao S."/>
            <person name="Liu D."/>
            <person name="Wang J."/>
            <person name="Sun H."/>
            <person name="Zhang C."/>
            <person name="Fan H."/>
            <person name="Li D."/>
            <person name="Dong L."/>
            <person name="Tao Y."/>
            <person name="Gao C."/>
            <person name="Wu H."/>
            <person name="Li Y."/>
            <person name="Cui Y."/>
            <person name="Guo X."/>
            <person name="Zheng S."/>
            <person name="Wang B."/>
            <person name="Yu K."/>
            <person name="Liang Q."/>
            <person name="Yang W."/>
            <person name="Lou X."/>
            <person name="Chen J."/>
            <person name="Feng M."/>
            <person name="Jian J."/>
            <person name="Zhang X."/>
            <person name="Luo G."/>
            <person name="Jiang Y."/>
            <person name="Liu J."/>
            <person name="Wang Z."/>
            <person name="Sha Y."/>
            <person name="Zhang B."/>
            <person name="Wu H."/>
            <person name="Tang D."/>
            <person name="Shen Q."/>
            <person name="Xue P."/>
            <person name="Zou S."/>
            <person name="Wang X."/>
            <person name="Liu X."/>
            <person name="Wang F."/>
            <person name="Yang Y."/>
            <person name="An X."/>
            <person name="Dong Z."/>
            <person name="Zhang K."/>
            <person name="Zhang X."/>
            <person name="Luo M.C."/>
            <person name="Dvorak J."/>
            <person name="Tong Y."/>
            <person name="Wang J."/>
            <person name="Yang H."/>
            <person name="Li Z."/>
            <person name="Wang D."/>
            <person name="Zhang A."/>
            <person name="Wang J."/>
        </authorList>
    </citation>
    <scope>NUCLEOTIDE SEQUENCE</scope>
    <source>
        <strain evidence="3">cv. G1812</strain>
    </source>
</reference>
<evidence type="ECO:0000313" key="2">
    <source>
        <dbReference type="EnsemblPlants" id="TuG1812G0700004273.01.T01.cds276500"/>
    </source>
</evidence>
<accession>A0A8R7R821</accession>